<keyword evidence="1" id="KW-0732">Signal</keyword>
<dbReference type="SUPFAM" id="SSF50630">
    <property type="entry name" value="Acid proteases"/>
    <property type="match status" value="1"/>
</dbReference>
<sequence>MFKWLIVALLSCSFSALAADAVQPVSKVTPQEIDVSTHTKSGDLVLGEKEWIYVNDLDRNILARIDTGATTSSISAINIHTYKKDGKNFVDFNLAHKNWKSDTITLPVKRWVEVKQASTDKPSESRPVVELGVQVGSYKSNTEFTLVDRSQLEYPVLIGRTFIDNVAVVDVSHKYVQPRVKVKKASDDTASSNDSDK</sequence>
<organism evidence="3 4">
    <name type="scientific">Vibrio rumoiensis 1S-45</name>
    <dbReference type="NCBI Taxonomy" id="1188252"/>
    <lineage>
        <taxon>Bacteria</taxon>
        <taxon>Pseudomonadati</taxon>
        <taxon>Pseudomonadota</taxon>
        <taxon>Gammaproteobacteria</taxon>
        <taxon>Vibrionales</taxon>
        <taxon>Vibrionaceae</taxon>
        <taxon>Vibrio</taxon>
    </lineage>
</organism>
<feature type="chain" id="PRO_5009174644" description="Retropepsin-like aspartic endopeptidase domain-containing protein" evidence="1">
    <location>
        <begin position="19"/>
        <end position="197"/>
    </location>
</feature>
<dbReference type="RefSeq" id="WP_017025162.1">
    <property type="nucleotide sequence ID" value="NZ_AJYK02000043.1"/>
</dbReference>
<evidence type="ECO:0000313" key="3">
    <source>
        <dbReference type="EMBL" id="OEF26901.1"/>
    </source>
</evidence>
<name>A0A1E5E3I9_9VIBR</name>
<dbReference type="eggNOG" id="COG4067">
    <property type="taxonomic scope" value="Bacteria"/>
</dbReference>
<dbReference type="EMBL" id="AJYK02000043">
    <property type="protein sequence ID" value="OEF26901.1"/>
    <property type="molecule type" value="Genomic_DNA"/>
</dbReference>
<dbReference type="PANTHER" id="PTHR38037">
    <property type="entry name" value="ZN_PROTEASE DOMAIN-CONTAINING PROTEIN"/>
    <property type="match status" value="1"/>
</dbReference>
<evidence type="ECO:0000259" key="2">
    <source>
        <dbReference type="Pfam" id="PF05618"/>
    </source>
</evidence>
<keyword evidence="4" id="KW-1185">Reference proteome</keyword>
<proteinExistence type="predicted"/>
<dbReference type="AlphaFoldDB" id="A0A1E5E3I9"/>
<feature type="domain" description="Retropepsin-like aspartic endopeptidase" evidence="2">
    <location>
        <begin position="45"/>
        <end position="179"/>
    </location>
</feature>
<dbReference type="InterPro" id="IPR008503">
    <property type="entry name" value="Asp_endopeptidase"/>
</dbReference>
<accession>A0A1E5E3I9</accession>
<gene>
    <name evidence="3" type="ORF">A1QC_00600</name>
</gene>
<dbReference type="Proteomes" id="UP000094070">
    <property type="component" value="Unassembled WGS sequence"/>
</dbReference>
<dbReference type="Pfam" id="PF05618">
    <property type="entry name" value="Zn_protease"/>
    <property type="match status" value="1"/>
</dbReference>
<dbReference type="InterPro" id="IPR021109">
    <property type="entry name" value="Peptidase_aspartic_dom_sf"/>
</dbReference>
<dbReference type="PANTHER" id="PTHR38037:SF2">
    <property type="entry name" value="ATP-DEPENDENT ZINC PROTEASE DOMAIN-CONTAINING PROTEIN-RELATED"/>
    <property type="match status" value="1"/>
</dbReference>
<comment type="caution">
    <text evidence="3">The sequence shown here is derived from an EMBL/GenBank/DDBJ whole genome shotgun (WGS) entry which is preliminary data.</text>
</comment>
<protein>
    <recommendedName>
        <fullName evidence="2">Retropepsin-like aspartic endopeptidase domain-containing protein</fullName>
    </recommendedName>
</protein>
<feature type="signal peptide" evidence="1">
    <location>
        <begin position="1"/>
        <end position="18"/>
    </location>
</feature>
<dbReference type="OrthoDB" id="8546610at2"/>
<evidence type="ECO:0000256" key="1">
    <source>
        <dbReference type="SAM" id="SignalP"/>
    </source>
</evidence>
<evidence type="ECO:0000313" key="4">
    <source>
        <dbReference type="Proteomes" id="UP000094070"/>
    </source>
</evidence>
<dbReference type="Gene3D" id="2.40.70.10">
    <property type="entry name" value="Acid Proteases"/>
    <property type="match status" value="1"/>
</dbReference>
<reference evidence="3 4" key="1">
    <citation type="journal article" date="2012" name="Science">
        <title>Ecological populations of bacteria act as socially cohesive units of antibiotic production and resistance.</title>
        <authorList>
            <person name="Cordero O.X."/>
            <person name="Wildschutte H."/>
            <person name="Kirkup B."/>
            <person name="Proehl S."/>
            <person name="Ngo L."/>
            <person name="Hussain F."/>
            <person name="Le Roux F."/>
            <person name="Mincer T."/>
            <person name="Polz M.F."/>
        </authorList>
    </citation>
    <scope>NUCLEOTIDE SEQUENCE [LARGE SCALE GENOMIC DNA]</scope>
    <source>
        <strain evidence="3 4">1S-45</strain>
    </source>
</reference>
<dbReference type="STRING" id="1188252.A1QC_00600"/>